<dbReference type="PANTHER" id="PTHR30055:SF209">
    <property type="entry name" value="POSSIBLE TRANSCRIPTIONAL REGULATORY PROTEIN (PROBABLY TETR-FAMILY)"/>
    <property type="match status" value="1"/>
</dbReference>
<dbReference type="GO" id="GO:0003700">
    <property type="term" value="F:DNA-binding transcription factor activity"/>
    <property type="evidence" value="ECO:0007669"/>
    <property type="project" value="TreeGrafter"/>
</dbReference>
<dbReference type="EMBL" id="CP035491">
    <property type="protein sequence ID" value="QAY72824.1"/>
    <property type="molecule type" value="Genomic_DNA"/>
</dbReference>
<keyword evidence="6" id="KW-1185">Reference proteome</keyword>
<evidence type="ECO:0000256" key="1">
    <source>
        <dbReference type="ARBA" id="ARBA00023125"/>
    </source>
</evidence>
<protein>
    <submittedName>
        <fullName evidence="5">TetR/AcrR family transcriptional regulator</fullName>
    </submittedName>
</protein>
<name>A0A4P6FAJ4_9MICO</name>
<dbReference type="Pfam" id="PF00440">
    <property type="entry name" value="TetR_N"/>
    <property type="match status" value="1"/>
</dbReference>
<dbReference type="RefSeq" id="WP_129189444.1">
    <property type="nucleotide sequence ID" value="NZ_CP035491.1"/>
</dbReference>
<dbReference type="KEGG" id="agf:ET445_05175"/>
<dbReference type="InterPro" id="IPR009057">
    <property type="entry name" value="Homeodomain-like_sf"/>
</dbReference>
<evidence type="ECO:0000313" key="5">
    <source>
        <dbReference type="EMBL" id="QAY72824.1"/>
    </source>
</evidence>
<dbReference type="GO" id="GO:0000976">
    <property type="term" value="F:transcription cis-regulatory region binding"/>
    <property type="evidence" value="ECO:0007669"/>
    <property type="project" value="TreeGrafter"/>
</dbReference>
<proteinExistence type="predicted"/>
<feature type="DNA-binding region" description="H-T-H motif" evidence="2">
    <location>
        <begin position="37"/>
        <end position="56"/>
    </location>
</feature>
<evidence type="ECO:0000256" key="2">
    <source>
        <dbReference type="PROSITE-ProRule" id="PRU00335"/>
    </source>
</evidence>
<evidence type="ECO:0000259" key="4">
    <source>
        <dbReference type="PROSITE" id="PS50977"/>
    </source>
</evidence>
<feature type="region of interest" description="Disordered" evidence="3">
    <location>
        <begin position="209"/>
        <end position="254"/>
    </location>
</feature>
<sequence>MQTSAGAGRRPRRDAAANRESLIRAAALCLAESPDASLEQIAAAAGLTRRAVYGHFANRDELVFALIERGTERLNRAAEPSATEISAPVAIALLGARLWSVVGHVRLLASMALTQPYVERVTIALAPVREHLGAVVALGIADGTLRGDLRPELLERLVEGSAIAVLLESARTGMPDAEGRRVAMLSMLATAGLSWREAGDLIDATPALRARENDPGDPGPYDLPFDAPFSGARTDTDQTDNGAGPESSPIGVLS</sequence>
<dbReference type="Gene3D" id="1.10.357.10">
    <property type="entry name" value="Tetracycline Repressor, domain 2"/>
    <property type="match status" value="1"/>
</dbReference>
<dbReference type="AlphaFoldDB" id="A0A4P6FAJ4"/>
<evidence type="ECO:0000313" key="6">
    <source>
        <dbReference type="Proteomes" id="UP000291259"/>
    </source>
</evidence>
<dbReference type="PROSITE" id="PS50977">
    <property type="entry name" value="HTH_TETR_2"/>
    <property type="match status" value="1"/>
</dbReference>
<dbReference type="InterPro" id="IPR050109">
    <property type="entry name" value="HTH-type_TetR-like_transc_reg"/>
</dbReference>
<dbReference type="PANTHER" id="PTHR30055">
    <property type="entry name" value="HTH-TYPE TRANSCRIPTIONAL REGULATOR RUTR"/>
    <property type="match status" value="1"/>
</dbReference>
<dbReference type="InterPro" id="IPR001647">
    <property type="entry name" value="HTH_TetR"/>
</dbReference>
<accession>A0A4P6FAJ4</accession>
<evidence type="ECO:0000256" key="3">
    <source>
        <dbReference type="SAM" id="MobiDB-lite"/>
    </source>
</evidence>
<keyword evidence="1 2" id="KW-0238">DNA-binding</keyword>
<dbReference type="OrthoDB" id="3869819at2"/>
<reference evidence="5 6" key="1">
    <citation type="submission" date="2019-01" db="EMBL/GenBank/DDBJ databases">
        <title>Genome sequencing of strain FW100M-8.</title>
        <authorList>
            <person name="Heo J."/>
            <person name="Kim S.-J."/>
            <person name="Kim J.-S."/>
            <person name="Hong S.-B."/>
            <person name="Kwon S.-W."/>
        </authorList>
    </citation>
    <scope>NUCLEOTIDE SEQUENCE [LARGE SCALE GENOMIC DNA]</scope>
    <source>
        <strain evidence="5 6">FW100M-8</strain>
    </source>
</reference>
<organism evidence="5 6">
    <name type="scientific">Agromyces protaetiae</name>
    <dbReference type="NCBI Taxonomy" id="2509455"/>
    <lineage>
        <taxon>Bacteria</taxon>
        <taxon>Bacillati</taxon>
        <taxon>Actinomycetota</taxon>
        <taxon>Actinomycetes</taxon>
        <taxon>Micrococcales</taxon>
        <taxon>Microbacteriaceae</taxon>
        <taxon>Agromyces</taxon>
    </lineage>
</organism>
<dbReference type="Proteomes" id="UP000291259">
    <property type="component" value="Chromosome"/>
</dbReference>
<gene>
    <name evidence="5" type="ORF">ET445_05175</name>
</gene>
<feature type="domain" description="HTH tetR-type" evidence="4">
    <location>
        <begin position="16"/>
        <end position="74"/>
    </location>
</feature>
<dbReference type="SUPFAM" id="SSF46689">
    <property type="entry name" value="Homeodomain-like"/>
    <property type="match status" value="1"/>
</dbReference>